<evidence type="ECO:0000313" key="11">
    <source>
        <dbReference type="Proteomes" id="UP001247307"/>
    </source>
</evidence>
<comment type="similarity">
    <text evidence="2 6">Belongs to the 2-oxoacid dehydrogenase family.</text>
</comment>
<evidence type="ECO:0000259" key="8">
    <source>
        <dbReference type="PROSITE" id="PS50968"/>
    </source>
</evidence>
<dbReference type="Gene3D" id="2.40.50.100">
    <property type="match status" value="1"/>
</dbReference>
<protein>
    <recommendedName>
        <fullName evidence="6">Dihydrolipoamide acetyltransferase component of pyruvate dehydrogenase complex</fullName>
        <ecNumber evidence="6">2.3.1.-</ecNumber>
    </recommendedName>
</protein>
<dbReference type="CDD" id="cd06849">
    <property type="entry name" value="lipoyl_domain"/>
    <property type="match status" value="1"/>
</dbReference>
<keyword evidence="10" id="KW-0670">Pyruvate</keyword>
<dbReference type="Pfam" id="PF00364">
    <property type="entry name" value="Biotin_lipoyl"/>
    <property type="match status" value="1"/>
</dbReference>
<dbReference type="InterPro" id="IPR050743">
    <property type="entry name" value="2-oxoacid_DH_E2_comp"/>
</dbReference>
<keyword evidence="4 6" id="KW-0450">Lipoyl</keyword>
<dbReference type="InterPro" id="IPR036625">
    <property type="entry name" value="E3-bd_dom_sf"/>
</dbReference>
<dbReference type="Proteomes" id="UP001247307">
    <property type="component" value="Unassembled WGS sequence"/>
</dbReference>
<proteinExistence type="inferred from homology"/>
<evidence type="ECO:0000256" key="7">
    <source>
        <dbReference type="SAM" id="MobiDB-lite"/>
    </source>
</evidence>
<dbReference type="SUPFAM" id="SSF52777">
    <property type="entry name" value="CoA-dependent acyltransferases"/>
    <property type="match status" value="1"/>
</dbReference>
<dbReference type="GO" id="GO:0031405">
    <property type="term" value="F:lipoic acid binding"/>
    <property type="evidence" value="ECO:0007669"/>
    <property type="project" value="TreeGrafter"/>
</dbReference>
<feature type="region of interest" description="Disordered" evidence="7">
    <location>
        <begin position="78"/>
        <end position="198"/>
    </location>
</feature>
<gene>
    <name evidence="10" type="ORF">J2S35_001100</name>
</gene>
<dbReference type="InterPro" id="IPR001078">
    <property type="entry name" value="2-oxoacid_DH_actylTfrase"/>
</dbReference>
<name>A0AAE3YH88_9MICC</name>
<evidence type="ECO:0000256" key="5">
    <source>
        <dbReference type="ARBA" id="ARBA00023315"/>
    </source>
</evidence>
<feature type="domain" description="Lipoyl-binding" evidence="8">
    <location>
        <begin position="3"/>
        <end position="78"/>
    </location>
</feature>
<dbReference type="Pfam" id="PF00198">
    <property type="entry name" value="2-oxoacid_dh"/>
    <property type="match status" value="1"/>
</dbReference>
<dbReference type="InterPro" id="IPR004167">
    <property type="entry name" value="PSBD"/>
</dbReference>
<dbReference type="SUPFAM" id="SSF51230">
    <property type="entry name" value="Single hybrid motif"/>
    <property type="match status" value="1"/>
</dbReference>
<keyword evidence="11" id="KW-1185">Reference proteome</keyword>
<dbReference type="RefSeq" id="WP_309850770.1">
    <property type="nucleotide sequence ID" value="NZ_BAAAIU010000005.1"/>
</dbReference>
<dbReference type="GO" id="GO:0016407">
    <property type="term" value="F:acetyltransferase activity"/>
    <property type="evidence" value="ECO:0007669"/>
    <property type="project" value="TreeGrafter"/>
</dbReference>
<evidence type="ECO:0000256" key="6">
    <source>
        <dbReference type="RuleBase" id="RU003423"/>
    </source>
</evidence>
<feature type="compositionally biased region" description="Low complexity" evidence="7">
    <location>
        <begin position="136"/>
        <end position="170"/>
    </location>
</feature>
<evidence type="ECO:0000259" key="9">
    <source>
        <dbReference type="PROSITE" id="PS51826"/>
    </source>
</evidence>
<dbReference type="FunFam" id="3.30.559.10:FF:000007">
    <property type="entry name" value="Dihydrolipoamide acetyltransferase component of pyruvate dehydrogenase complex"/>
    <property type="match status" value="1"/>
</dbReference>
<dbReference type="PROSITE" id="PS50968">
    <property type="entry name" value="BIOTINYL_LIPOYL"/>
    <property type="match status" value="1"/>
</dbReference>
<dbReference type="Pfam" id="PF02817">
    <property type="entry name" value="E3_binding"/>
    <property type="match status" value="1"/>
</dbReference>
<evidence type="ECO:0000256" key="1">
    <source>
        <dbReference type="ARBA" id="ARBA00001938"/>
    </source>
</evidence>
<dbReference type="PANTHER" id="PTHR43178">
    <property type="entry name" value="DIHYDROLIPOAMIDE ACETYLTRANSFERASE COMPONENT OF PYRUVATE DEHYDROGENASE COMPLEX"/>
    <property type="match status" value="1"/>
</dbReference>
<accession>A0AAE3YH88</accession>
<dbReference type="Gene3D" id="3.30.559.10">
    <property type="entry name" value="Chloramphenicol acetyltransferase-like domain"/>
    <property type="match status" value="1"/>
</dbReference>
<dbReference type="InterPro" id="IPR000089">
    <property type="entry name" value="Biotin_lipoyl"/>
</dbReference>
<feature type="domain" description="Peripheral subunit-binding (PSBD)" evidence="9">
    <location>
        <begin position="175"/>
        <end position="212"/>
    </location>
</feature>
<dbReference type="SUPFAM" id="SSF47005">
    <property type="entry name" value="Peripheral subunit-binding domain of 2-oxo acid dehydrogenase complex"/>
    <property type="match status" value="1"/>
</dbReference>
<dbReference type="EC" id="2.3.1.-" evidence="6"/>
<comment type="caution">
    <text evidence="10">The sequence shown here is derived from an EMBL/GenBank/DDBJ whole genome shotgun (WGS) entry which is preliminary data.</text>
</comment>
<comment type="cofactor">
    <cofactor evidence="1 6">
        <name>(R)-lipoate</name>
        <dbReference type="ChEBI" id="CHEBI:83088"/>
    </cofactor>
</comment>
<dbReference type="AlphaFoldDB" id="A0AAE3YH88"/>
<reference evidence="10" key="1">
    <citation type="submission" date="2023-07" db="EMBL/GenBank/DDBJ databases">
        <title>Sequencing the genomes of 1000 actinobacteria strains.</title>
        <authorList>
            <person name="Klenk H.-P."/>
        </authorList>
    </citation>
    <scope>NUCLEOTIDE SEQUENCE</scope>
    <source>
        <strain evidence="10">DSM 13988</strain>
    </source>
</reference>
<dbReference type="InterPro" id="IPR011053">
    <property type="entry name" value="Single_hybrid_motif"/>
</dbReference>
<keyword evidence="3 6" id="KW-0808">Transferase</keyword>
<dbReference type="Gene3D" id="4.10.320.10">
    <property type="entry name" value="E3-binding domain"/>
    <property type="match status" value="1"/>
</dbReference>
<evidence type="ECO:0000256" key="4">
    <source>
        <dbReference type="ARBA" id="ARBA00022823"/>
    </source>
</evidence>
<sequence>MSTHIFKLPDVGEGLTEAEIVSWRVAEGDEVALNQVVLEIETAKSLVELPSPFTGRMARLLVPEGKTVSVGTPIYEVADDAEPQGSDPAGGENAASAPEADAASLAAADNADEVMKPLVGTGPKAESVTRRRRRSGAAGSTAQARPAADTPAPAPAAGVAAAPAPSSSAPVERPLAKPPVRKAAKDAGVDLADCTPTGLRGEVTRKDLEDFIAQRDAEDAPKIKVPLSGIEIGTAAAIARQAHEGGPGFSRGFTGDVERVPVRSVRKMTAAAMVDSAFTAPHVTVFKEVDATATMELVQRLKKRRDFEGIKISPLLIVAKAVIYALERNRTVNSMWAGEEILVKNFVNLGIAAATPRGLMVPNIKNVHEMGLRELAIAINTLILTAREGRTRPAEMQQGTFTITNIGSLGLDSGTPIINPGEAAILAFGTIRQKPWVVDGEIKPRWVTTVGGSFDHRIVDGDVAAQFTVDVASVLEDPLLLLS</sequence>
<organism evidence="10 11">
    <name type="scientific">Falsarthrobacter nasiphocae</name>
    <dbReference type="NCBI Taxonomy" id="189863"/>
    <lineage>
        <taxon>Bacteria</taxon>
        <taxon>Bacillati</taxon>
        <taxon>Actinomycetota</taxon>
        <taxon>Actinomycetes</taxon>
        <taxon>Micrococcales</taxon>
        <taxon>Micrococcaceae</taxon>
        <taxon>Falsarthrobacter</taxon>
    </lineage>
</organism>
<dbReference type="InterPro" id="IPR023213">
    <property type="entry name" value="CAT-like_dom_sf"/>
</dbReference>
<feature type="compositionally biased region" description="Low complexity" evidence="7">
    <location>
        <begin position="92"/>
        <end position="109"/>
    </location>
</feature>
<dbReference type="PANTHER" id="PTHR43178:SF5">
    <property type="entry name" value="LIPOAMIDE ACYLTRANSFERASE COMPONENT OF BRANCHED-CHAIN ALPHA-KETO ACID DEHYDROGENASE COMPLEX, MITOCHONDRIAL"/>
    <property type="match status" value="1"/>
</dbReference>
<dbReference type="PROSITE" id="PS51826">
    <property type="entry name" value="PSBD"/>
    <property type="match status" value="1"/>
</dbReference>
<evidence type="ECO:0000256" key="3">
    <source>
        <dbReference type="ARBA" id="ARBA00022679"/>
    </source>
</evidence>
<dbReference type="EMBL" id="JAVDUI010000001">
    <property type="protein sequence ID" value="MDR6892160.1"/>
    <property type="molecule type" value="Genomic_DNA"/>
</dbReference>
<evidence type="ECO:0000313" key="10">
    <source>
        <dbReference type="EMBL" id="MDR6892160.1"/>
    </source>
</evidence>
<dbReference type="GO" id="GO:0005737">
    <property type="term" value="C:cytoplasm"/>
    <property type="evidence" value="ECO:0007669"/>
    <property type="project" value="TreeGrafter"/>
</dbReference>
<evidence type="ECO:0000256" key="2">
    <source>
        <dbReference type="ARBA" id="ARBA00007317"/>
    </source>
</evidence>
<keyword evidence="5 6" id="KW-0012">Acyltransferase</keyword>